<accession>A0A4Y3KSL6</accession>
<evidence type="ECO:0000313" key="3">
    <source>
        <dbReference type="Proteomes" id="UP000317046"/>
    </source>
</evidence>
<organism evidence="2 3">
    <name type="scientific">Cellulomonas cellasea</name>
    <dbReference type="NCBI Taxonomy" id="43670"/>
    <lineage>
        <taxon>Bacteria</taxon>
        <taxon>Bacillati</taxon>
        <taxon>Actinomycetota</taxon>
        <taxon>Actinomycetes</taxon>
        <taxon>Micrococcales</taxon>
        <taxon>Cellulomonadaceae</taxon>
        <taxon>Cellulomonas</taxon>
    </lineage>
</organism>
<comment type="caution">
    <text evidence="2">The sequence shown here is derived from an EMBL/GenBank/DDBJ whole genome shotgun (WGS) entry which is preliminary data.</text>
</comment>
<dbReference type="Proteomes" id="UP000317046">
    <property type="component" value="Unassembled WGS sequence"/>
</dbReference>
<keyword evidence="3" id="KW-1185">Reference proteome</keyword>
<feature type="region of interest" description="Disordered" evidence="1">
    <location>
        <begin position="36"/>
        <end position="78"/>
    </location>
</feature>
<protein>
    <submittedName>
        <fullName evidence="2">Uncharacterized protein</fullName>
    </submittedName>
</protein>
<evidence type="ECO:0000256" key="1">
    <source>
        <dbReference type="SAM" id="MobiDB-lite"/>
    </source>
</evidence>
<proteinExistence type="predicted"/>
<sequence>MTPWPGPVPRTRANLDQPDCAVASTIRVTVFLGGIGTNRTQRSGAGTSGITPEDAAGARGDRSAVLLPDRVREPRSGG</sequence>
<dbReference type="EMBL" id="BJLR01000013">
    <property type="protein sequence ID" value="GEA87419.1"/>
    <property type="molecule type" value="Genomic_DNA"/>
</dbReference>
<dbReference type="AlphaFoldDB" id="A0A4Y3KSL6"/>
<gene>
    <name evidence="2" type="ORF">CCE01nite_13680</name>
</gene>
<feature type="compositionally biased region" description="Basic and acidic residues" evidence="1">
    <location>
        <begin position="69"/>
        <end position="78"/>
    </location>
</feature>
<reference evidence="2" key="1">
    <citation type="submission" date="2019-06" db="EMBL/GenBank/DDBJ databases">
        <title>Whole genome shotgun sequence of Cellulomonas cellasea NBRC 3753.</title>
        <authorList>
            <person name="Hosoyama A."/>
            <person name="Uohara A."/>
            <person name="Ohji S."/>
            <person name="Ichikawa N."/>
        </authorList>
    </citation>
    <scope>NUCLEOTIDE SEQUENCE [LARGE SCALE GENOMIC DNA]</scope>
    <source>
        <strain evidence="2">NBRC 3753</strain>
    </source>
</reference>
<name>A0A4Y3KSL6_9CELL</name>
<feature type="compositionally biased region" description="Polar residues" evidence="1">
    <location>
        <begin position="37"/>
        <end position="50"/>
    </location>
</feature>
<evidence type="ECO:0000313" key="2">
    <source>
        <dbReference type="EMBL" id="GEA87419.1"/>
    </source>
</evidence>